<protein>
    <submittedName>
        <fullName evidence="1">Uncharacterized protein</fullName>
    </submittedName>
</protein>
<accession>A0A2A6BWC5</accession>
<sequence>KIALQLLTGLSHVNKRRLILSGRLYSRVVLDNEVLSADHSIGLEPLATEHLSRSLRGVGPLDGDTVVGGVLKKNIEIDTLNNVPHLLSEVECITRDSDDHAFLLIESTVARVHSESLHIIGLESPTDASSSSGALKTILLPGWVKISAGGADAGEVMLRTF</sequence>
<organism evidence="1 2">
    <name type="scientific">Pristionchus pacificus</name>
    <name type="common">Parasitic nematode worm</name>
    <dbReference type="NCBI Taxonomy" id="54126"/>
    <lineage>
        <taxon>Eukaryota</taxon>
        <taxon>Metazoa</taxon>
        <taxon>Ecdysozoa</taxon>
        <taxon>Nematoda</taxon>
        <taxon>Chromadorea</taxon>
        <taxon>Rhabditida</taxon>
        <taxon>Rhabditina</taxon>
        <taxon>Diplogasteromorpha</taxon>
        <taxon>Diplogasteroidea</taxon>
        <taxon>Neodiplogasteridae</taxon>
        <taxon>Pristionchus</taxon>
    </lineage>
</organism>
<reference evidence="2" key="1">
    <citation type="journal article" date="2008" name="Nat. Genet.">
        <title>The Pristionchus pacificus genome provides a unique perspective on nematode lifestyle and parasitism.</title>
        <authorList>
            <person name="Dieterich C."/>
            <person name="Clifton S.W."/>
            <person name="Schuster L.N."/>
            <person name="Chinwalla A."/>
            <person name="Delehaunty K."/>
            <person name="Dinkelacker I."/>
            <person name="Fulton L."/>
            <person name="Fulton R."/>
            <person name="Godfrey J."/>
            <person name="Minx P."/>
            <person name="Mitreva M."/>
            <person name="Roeseler W."/>
            <person name="Tian H."/>
            <person name="Witte H."/>
            <person name="Yang S.P."/>
            <person name="Wilson R.K."/>
            <person name="Sommer R.J."/>
        </authorList>
    </citation>
    <scope>NUCLEOTIDE SEQUENCE [LARGE SCALE GENOMIC DNA]</scope>
    <source>
        <strain evidence="2">PS312</strain>
    </source>
</reference>
<dbReference type="Proteomes" id="UP000005239">
    <property type="component" value="Unassembled WGS sequence"/>
</dbReference>
<reference evidence="1" key="2">
    <citation type="submission" date="2022-06" db="UniProtKB">
        <authorList>
            <consortium name="EnsemblMetazoa"/>
        </authorList>
    </citation>
    <scope>IDENTIFICATION</scope>
    <source>
        <strain evidence="1">PS312</strain>
    </source>
</reference>
<name>A0A2A6BWC5_PRIPA</name>
<evidence type="ECO:0000313" key="1">
    <source>
        <dbReference type="EnsemblMetazoa" id="PPA42675.1"/>
    </source>
</evidence>
<proteinExistence type="predicted"/>
<dbReference type="OrthoDB" id="5906263at2759"/>
<accession>A0A8R1UXC8</accession>
<dbReference type="AlphaFoldDB" id="A0A2A6BWC5"/>
<dbReference type="EnsemblMetazoa" id="PPA42675.1">
    <property type="protein sequence ID" value="PPA42675.1"/>
    <property type="gene ID" value="WBGene00281044"/>
</dbReference>
<evidence type="ECO:0000313" key="2">
    <source>
        <dbReference type="Proteomes" id="UP000005239"/>
    </source>
</evidence>
<keyword evidence="2" id="KW-1185">Reference proteome</keyword>
<gene>
    <name evidence="1" type="primary">WBGene00281044</name>
</gene>